<sequence>MKNAYTALVNLRYKETVELQFWLHHALSQMIDYSRPVPALPGQNAERDWREAKEAQLSECVSKREGGKHEPYDHPKCSDQQAQPESKAMSPELRAHDTSRYRRNESFYTQRKNLRHEEADYAEFEMEGRFSTW</sequence>
<organism evidence="2 3">
    <name type="scientific">Cercospora beticola</name>
    <name type="common">Sugarbeet leaf spot fungus</name>
    <dbReference type="NCBI Taxonomy" id="122368"/>
    <lineage>
        <taxon>Eukaryota</taxon>
        <taxon>Fungi</taxon>
        <taxon>Dikarya</taxon>
        <taxon>Ascomycota</taxon>
        <taxon>Pezizomycotina</taxon>
        <taxon>Dothideomycetes</taxon>
        <taxon>Dothideomycetidae</taxon>
        <taxon>Mycosphaerellales</taxon>
        <taxon>Mycosphaerellaceae</taxon>
        <taxon>Cercospora</taxon>
    </lineage>
</organism>
<evidence type="ECO:0000313" key="3">
    <source>
        <dbReference type="Proteomes" id="UP001302367"/>
    </source>
</evidence>
<feature type="compositionally biased region" description="Basic and acidic residues" evidence="1">
    <location>
        <begin position="93"/>
        <end position="105"/>
    </location>
</feature>
<accession>A0ABZ0NYS8</accession>
<keyword evidence="3" id="KW-1185">Reference proteome</keyword>
<dbReference type="RefSeq" id="XP_065459247.1">
    <property type="nucleotide sequence ID" value="XM_065603175.1"/>
</dbReference>
<evidence type="ECO:0000256" key="1">
    <source>
        <dbReference type="SAM" id="MobiDB-lite"/>
    </source>
</evidence>
<protein>
    <submittedName>
        <fullName evidence="2">Uncharacterized protein</fullName>
    </submittedName>
</protein>
<dbReference type="EMBL" id="CP134189">
    <property type="protein sequence ID" value="WPB04666.1"/>
    <property type="molecule type" value="Genomic_DNA"/>
</dbReference>
<feature type="region of interest" description="Disordered" evidence="1">
    <location>
        <begin position="62"/>
        <end position="106"/>
    </location>
</feature>
<gene>
    <name evidence="2" type="ORF">RHO25_009312</name>
</gene>
<feature type="compositionally biased region" description="Basic and acidic residues" evidence="1">
    <location>
        <begin position="62"/>
        <end position="77"/>
    </location>
</feature>
<proteinExistence type="predicted"/>
<dbReference type="Proteomes" id="UP001302367">
    <property type="component" value="Chromosome 6"/>
</dbReference>
<dbReference type="GeneID" id="90644561"/>
<evidence type="ECO:0000313" key="2">
    <source>
        <dbReference type="EMBL" id="WPB04666.1"/>
    </source>
</evidence>
<reference evidence="2 3" key="1">
    <citation type="submission" date="2023-09" db="EMBL/GenBank/DDBJ databases">
        <title>Complete-Gapless Cercospora beticola genome.</title>
        <authorList>
            <person name="Wyatt N.A."/>
            <person name="Spanner R.E."/>
            <person name="Bolton M.D."/>
        </authorList>
    </citation>
    <scope>NUCLEOTIDE SEQUENCE [LARGE SCALE GENOMIC DNA]</scope>
    <source>
        <strain evidence="2">Cb09-40</strain>
    </source>
</reference>
<name>A0ABZ0NYS8_CERBT</name>